<dbReference type="InterPro" id="IPR019557">
    <property type="entry name" value="AminoTfrase-like_pln_mobile"/>
</dbReference>
<dbReference type="GO" id="GO:0010073">
    <property type="term" value="P:meristem maintenance"/>
    <property type="evidence" value="ECO:0007669"/>
    <property type="project" value="InterPro"/>
</dbReference>
<sequence length="659" mass="75108">LLKLWARERFPALQPTAKVMNFEEPRSARWHNLKNQLAVEDVRAAVDSAGEGFLWRPSATVASNSIFGLEKDLQPTAKVMNFEEPRSARWHDLKISWLLRITSIDGMQAMLASEDATRGIVRGKHSRDHKRLPWGLTELSESKALSKVQFKGRRYPQKNWKKWVDQLEPLYGTIWKKAGVYEAVMGSTYQTLRHNALIIKLAERWCVETNTFIFPWGEATVTLEDMMVLGGYSVLGHTVLAPLNAKDLIETEASLNKASKNVKTDVKTDGGLSGNQYAWMNHFLGSGNQLEHEAFSFLVAVEVRLPNKLWLGIQIVLAPAVLASIYRDLSLLKKWTNCNSEDGNSECDMWAPFQLLWAWERFPALSPQPNALKCGEPRSARWHRLKKVNGVDMSKAIDFAGESFDWRPNTKLVNNWVISKFYRETEEWVWVDPNMDKEAISFARCCRDSELVGINCQEHYLPHRVAMQFGFDQDLPGGLLKFLGKTIVGLSGMWNYMPPRLHESDVTVRYLDWWKEKMLPVEDKMNGVPKLNCSENHSRMTRTSLGSIQGYQNIVPPVSLSICNRVKDGEAIEEDKLIDGEILNYKSTKSVGEVAGDNQPLYNKHNRDSSSSAIDVGAVRKMESIVKMSITSERKENEMKMGKGSCVNTKWCYRGRRMR</sequence>
<dbReference type="Proteomes" id="UP001188597">
    <property type="component" value="Unassembled WGS sequence"/>
</dbReference>
<keyword evidence="3" id="KW-1185">Reference proteome</keyword>
<feature type="domain" description="Aminotransferase-like plant mobile" evidence="1">
    <location>
        <begin position="179"/>
        <end position="515"/>
    </location>
</feature>
<dbReference type="Pfam" id="PF10536">
    <property type="entry name" value="PMD"/>
    <property type="match status" value="1"/>
</dbReference>
<evidence type="ECO:0000313" key="3">
    <source>
        <dbReference type="Proteomes" id="UP001188597"/>
    </source>
</evidence>
<dbReference type="PANTHER" id="PTHR46033:SF80">
    <property type="entry name" value="PROTEIN MAIN-LIKE 2-LIKE"/>
    <property type="match status" value="1"/>
</dbReference>
<gene>
    <name evidence="2" type="ORF">RJ639_039431</name>
</gene>
<dbReference type="EMBL" id="JAVXUP010000435">
    <property type="protein sequence ID" value="KAK3027964.1"/>
    <property type="molecule type" value="Genomic_DNA"/>
</dbReference>
<dbReference type="InterPro" id="IPR044824">
    <property type="entry name" value="MAIN-like"/>
</dbReference>
<proteinExistence type="predicted"/>
<evidence type="ECO:0000313" key="2">
    <source>
        <dbReference type="EMBL" id="KAK3027964.1"/>
    </source>
</evidence>
<comment type="caution">
    <text evidence="2">The sequence shown here is derived from an EMBL/GenBank/DDBJ whole genome shotgun (WGS) entry which is preliminary data.</text>
</comment>
<dbReference type="AlphaFoldDB" id="A0AA88WKL4"/>
<dbReference type="PANTHER" id="PTHR46033">
    <property type="entry name" value="PROTEIN MAIN-LIKE 2"/>
    <property type="match status" value="1"/>
</dbReference>
<reference evidence="2" key="1">
    <citation type="submission" date="2022-12" db="EMBL/GenBank/DDBJ databases">
        <title>Draft genome assemblies for two species of Escallonia (Escalloniales).</title>
        <authorList>
            <person name="Chanderbali A."/>
            <person name="Dervinis C."/>
            <person name="Anghel I."/>
            <person name="Soltis D."/>
            <person name="Soltis P."/>
            <person name="Zapata F."/>
        </authorList>
    </citation>
    <scope>NUCLEOTIDE SEQUENCE</scope>
    <source>
        <strain evidence="2">UCBG64.0493</strain>
        <tissue evidence="2">Leaf</tissue>
    </source>
</reference>
<feature type="non-terminal residue" evidence="2">
    <location>
        <position position="1"/>
    </location>
</feature>
<organism evidence="2 3">
    <name type="scientific">Escallonia herrerae</name>
    <dbReference type="NCBI Taxonomy" id="1293975"/>
    <lineage>
        <taxon>Eukaryota</taxon>
        <taxon>Viridiplantae</taxon>
        <taxon>Streptophyta</taxon>
        <taxon>Embryophyta</taxon>
        <taxon>Tracheophyta</taxon>
        <taxon>Spermatophyta</taxon>
        <taxon>Magnoliopsida</taxon>
        <taxon>eudicotyledons</taxon>
        <taxon>Gunneridae</taxon>
        <taxon>Pentapetalae</taxon>
        <taxon>asterids</taxon>
        <taxon>campanulids</taxon>
        <taxon>Escalloniales</taxon>
        <taxon>Escalloniaceae</taxon>
        <taxon>Escallonia</taxon>
    </lineage>
</organism>
<protein>
    <recommendedName>
        <fullName evidence="1">Aminotransferase-like plant mobile domain-containing protein</fullName>
    </recommendedName>
</protein>
<accession>A0AA88WKL4</accession>
<name>A0AA88WKL4_9ASTE</name>
<evidence type="ECO:0000259" key="1">
    <source>
        <dbReference type="Pfam" id="PF10536"/>
    </source>
</evidence>